<organism evidence="2 3">
    <name type="scientific">Actinomyces radicidentis</name>
    <dbReference type="NCBI Taxonomy" id="111015"/>
    <lineage>
        <taxon>Bacteria</taxon>
        <taxon>Bacillati</taxon>
        <taxon>Actinomycetota</taxon>
        <taxon>Actinomycetes</taxon>
        <taxon>Actinomycetales</taxon>
        <taxon>Actinomycetaceae</taxon>
        <taxon>Actinomyces</taxon>
    </lineage>
</organism>
<dbReference type="EMBL" id="CP014228">
    <property type="protein sequence ID" value="AMD87182.1"/>
    <property type="molecule type" value="Genomic_DNA"/>
</dbReference>
<gene>
    <name evidence="2" type="ORF">AXF14_05750</name>
</gene>
<evidence type="ECO:0000313" key="2">
    <source>
        <dbReference type="EMBL" id="AMD87182.1"/>
    </source>
</evidence>
<accession>A0A0X8JEP5</accession>
<sequence length="89" mass="8949">MSAHCSGASGAPNSAVQKAPASRCVQRLMSMSGTSAIPAPMRSWWSSRRSGVLGRLAAATVRLGPARHALGKSRRSTASQAAAAVGSGS</sequence>
<evidence type="ECO:0000256" key="1">
    <source>
        <dbReference type="SAM" id="MobiDB-lite"/>
    </source>
</evidence>
<feature type="compositionally biased region" description="Low complexity" evidence="1">
    <location>
        <begin position="76"/>
        <end position="89"/>
    </location>
</feature>
<evidence type="ECO:0000313" key="3">
    <source>
        <dbReference type="Proteomes" id="UP000065220"/>
    </source>
</evidence>
<name>A0A0X8JEP5_ACTRD</name>
<proteinExistence type="predicted"/>
<protein>
    <submittedName>
        <fullName evidence="2">Uncharacterized protein</fullName>
    </submittedName>
</protein>
<feature type="region of interest" description="Disordered" evidence="1">
    <location>
        <begin position="1"/>
        <end position="22"/>
    </location>
</feature>
<dbReference type="Proteomes" id="UP000065220">
    <property type="component" value="Chromosome"/>
</dbReference>
<keyword evidence="3" id="KW-1185">Reference proteome</keyword>
<dbReference type="AlphaFoldDB" id="A0A0X8JEP5"/>
<dbReference type="KEGG" id="ard:AXF14_05750"/>
<reference evidence="3" key="1">
    <citation type="submission" date="2016-02" db="EMBL/GenBank/DDBJ databases">
        <authorList>
            <person name="Holder M.E."/>
            <person name="Ajami N.J."/>
            <person name="Petrosino J.F."/>
        </authorList>
    </citation>
    <scope>NUCLEOTIDE SEQUENCE [LARGE SCALE GENOMIC DNA]</scope>
    <source>
        <strain evidence="3">CCUG 36733</strain>
    </source>
</reference>
<feature type="region of interest" description="Disordered" evidence="1">
    <location>
        <begin position="69"/>
        <end position="89"/>
    </location>
</feature>